<feature type="binding site" evidence="1">
    <location>
        <position position="235"/>
    </location>
    <ligand>
        <name>ATP</name>
        <dbReference type="ChEBI" id="CHEBI:30616"/>
    </ligand>
</feature>
<dbReference type="PANTHER" id="PTHR13504:SF35">
    <property type="entry name" value="PROTEIN ADENYLYLTRANSFERASE SOFIC"/>
    <property type="match status" value="1"/>
</dbReference>
<dbReference type="SUPFAM" id="SSF140931">
    <property type="entry name" value="Fic-like"/>
    <property type="match status" value="1"/>
</dbReference>
<dbReference type="Proteomes" id="UP000075950">
    <property type="component" value="Chromosome"/>
</dbReference>
<dbReference type="Pfam" id="PF02661">
    <property type="entry name" value="Fic"/>
    <property type="match status" value="1"/>
</dbReference>
<evidence type="ECO:0000256" key="1">
    <source>
        <dbReference type="PIRSR" id="PIRSR038925-1"/>
    </source>
</evidence>
<evidence type="ECO:0000256" key="2">
    <source>
        <dbReference type="PIRSR" id="PIRSR640198-1"/>
    </source>
</evidence>
<dbReference type="InterPro" id="IPR036597">
    <property type="entry name" value="Fido-like_dom_sf"/>
</dbReference>
<dbReference type="EMBL" id="CP014869">
    <property type="protein sequence ID" value="AMT95040.1"/>
    <property type="molecule type" value="Genomic_DNA"/>
</dbReference>
<organism evidence="5 6">
    <name type="scientific">Brevibacterium linens</name>
    <dbReference type="NCBI Taxonomy" id="1703"/>
    <lineage>
        <taxon>Bacteria</taxon>
        <taxon>Bacillati</taxon>
        <taxon>Actinomycetota</taxon>
        <taxon>Actinomycetes</taxon>
        <taxon>Micrococcales</taxon>
        <taxon>Brevibacteriaceae</taxon>
        <taxon>Brevibacterium</taxon>
    </lineage>
</organism>
<accession>A0A144MH47</accession>
<dbReference type="PIRSF" id="PIRSF038925">
    <property type="entry name" value="AMP-prot_trans"/>
    <property type="match status" value="1"/>
</dbReference>
<dbReference type="AlphaFoldDB" id="A0A144MH47"/>
<evidence type="ECO:0000256" key="3">
    <source>
        <dbReference type="PIRSR" id="PIRSR640198-2"/>
    </source>
</evidence>
<dbReference type="GO" id="GO:0005524">
    <property type="term" value="F:ATP binding"/>
    <property type="evidence" value="ECO:0007669"/>
    <property type="project" value="UniProtKB-KW"/>
</dbReference>
<dbReference type="PANTHER" id="PTHR13504">
    <property type="entry name" value="FIDO DOMAIN-CONTAINING PROTEIN DDB_G0283145"/>
    <property type="match status" value="1"/>
</dbReference>
<feature type="domain" description="Fido" evidence="4">
    <location>
        <begin position="108"/>
        <end position="257"/>
    </location>
</feature>
<dbReference type="InterPro" id="IPR025758">
    <property type="entry name" value="Fic/DOC_N"/>
</dbReference>
<evidence type="ECO:0000313" key="6">
    <source>
        <dbReference type="Proteomes" id="UP000075950"/>
    </source>
</evidence>
<dbReference type="InterPro" id="IPR040198">
    <property type="entry name" value="Fido_containing"/>
</dbReference>
<gene>
    <name evidence="5" type="ORF">A2T55_16060</name>
</gene>
<protein>
    <submittedName>
        <fullName evidence="5">Addiction module protein</fullName>
    </submittedName>
</protein>
<sequence>MWTPTAPYNELSEPPIAELESRAILKATTEARAGLAALDQAVHRLPNPSILLNAVTLLEAQASSEIENIVTTTDELFQLASVENTRANPATRETLRYRTALYAGIDALNSRPLSTITAKQVCSSVSGRDMRIRDLPGTFIGDPVAHTVRYIPPDGPGVIADKLDGWERFIHGDHDLDPLVVMSAAHYHFEAIHPFPDGNGRTGRILNILMLIESELLREPVLYLSRYIIENKNVYYRLLLEVTKNSAWEEWILFMLEGVRQTASLTLSLIDTIHALQEDFRTEMRAKTAVGANSDVLDLLFERPYCRIVDVIERGEVSRPTASKWLNDLVSQSMLDTVKVGRDRLFINTRLLKVLSQPV</sequence>
<feature type="active site" evidence="2">
    <location>
        <position position="193"/>
    </location>
</feature>
<proteinExistence type="predicted"/>
<feature type="binding site" evidence="1">
    <location>
        <begin position="198"/>
        <end position="204"/>
    </location>
    <ligand>
        <name>ATP</name>
        <dbReference type="ChEBI" id="CHEBI:30616"/>
    </ligand>
</feature>
<dbReference type="KEGG" id="bly:A2T55_16060"/>
<dbReference type="RefSeq" id="WP_062862532.1">
    <property type="nucleotide sequence ID" value="NZ_CP014869.1"/>
</dbReference>
<dbReference type="Pfam" id="PF13784">
    <property type="entry name" value="Fic_N"/>
    <property type="match status" value="1"/>
</dbReference>
<feature type="binding site" evidence="3">
    <location>
        <begin position="197"/>
        <end position="204"/>
    </location>
    <ligand>
        <name>ATP</name>
        <dbReference type="ChEBI" id="CHEBI:30616"/>
    </ligand>
</feature>
<name>A0A144MH47_BRELN</name>
<evidence type="ECO:0000313" key="5">
    <source>
        <dbReference type="EMBL" id="AMT95040.1"/>
    </source>
</evidence>
<reference evidence="6" key="1">
    <citation type="submission" date="2016-03" db="EMBL/GenBank/DDBJ databases">
        <authorList>
            <person name="Ploux O."/>
        </authorList>
    </citation>
    <scope>NUCLEOTIDE SEQUENCE [LARGE SCALE GENOMIC DNA]</scope>
    <source>
        <strain evidence="6">BS258</strain>
    </source>
</reference>
<dbReference type="Pfam" id="PF21248">
    <property type="entry name" value="SoFic-like_C"/>
    <property type="match status" value="1"/>
</dbReference>
<feature type="binding site" evidence="1">
    <location>
        <position position="67"/>
    </location>
    <ligand>
        <name>ATP</name>
        <dbReference type="ChEBI" id="CHEBI:30616"/>
    </ligand>
</feature>
<dbReference type="InterPro" id="IPR026287">
    <property type="entry name" value="SoFic-like"/>
</dbReference>
<feature type="binding site" evidence="1">
    <location>
        <position position="193"/>
    </location>
    <ligand>
        <name>ATP</name>
        <dbReference type="ChEBI" id="CHEBI:30616"/>
    </ligand>
</feature>
<keyword evidence="1" id="KW-0067">ATP-binding</keyword>
<evidence type="ECO:0000259" key="4">
    <source>
        <dbReference type="PROSITE" id="PS51459"/>
    </source>
</evidence>
<keyword evidence="1" id="KW-0547">Nucleotide-binding</keyword>
<dbReference type="InterPro" id="IPR048770">
    <property type="entry name" value="SoFic-like_C"/>
</dbReference>
<dbReference type="Gene3D" id="1.10.3290.10">
    <property type="entry name" value="Fido-like domain"/>
    <property type="match status" value="1"/>
</dbReference>
<dbReference type="InterPro" id="IPR003812">
    <property type="entry name" value="Fido"/>
</dbReference>
<dbReference type="PROSITE" id="PS51459">
    <property type="entry name" value="FIDO"/>
    <property type="match status" value="1"/>
</dbReference>